<dbReference type="OrthoDB" id="2506845at2759"/>
<dbReference type="InParanoid" id="E3KLR3"/>
<dbReference type="RefSeq" id="XP_003329681.1">
    <property type="nucleotide sequence ID" value="XM_003329633.1"/>
</dbReference>
<evidence type="ECO:0000313" key="2">
    <source>
        <dbReference type="EMBL" id="EFP85262.1"/>
    </source>
</evidence>
<evidence type="ECO:0000256" key="1">
    <source>
        <dbReference type="SAM" id="MobiDB-lite"/>
    </source>
</evidence>
<dbReference type="KEGG" id="pgr:PGTG_11431"/>
<gene>
    <name evidence="2" type="ORF">PGTG_11431</name>
</gene>
<sequence length="280" mass="31623">MRFTAAKSSQVGDIPKENQRMAGPNWQLPHAKDQVTFLDHDCVIDAEGYPLCPNNNTTYVLLPDVKIKNFGKVGFSKTTSYGTTTNKKWKTIRVYCLGVLVCDQEDCDYAGPPPTGAGKIDEYLATDPICEGSRCQGKVHWQECNDTHLRFDTEVATGWRLLRHKGFHNHRWPDLKKPDPLAMEVLKKEVAKNPKAGTLQLKVGNPNDAHKPEGTVEDIHVSLGNLDRFRHYRREILRQLNLAPEKMGGGSGDKFMHDMFTWEQLSCPGIDSTFYKTHPS</sequence>
<reference evidence="3" key="2">
    <citation type="journal article" date="2011" name="Proc. Natl. Acad. Sci. U.S.A.">
        <title>Obligate biotrophy features unraveled by the genomic analysis of rust fungi.</title>
        <authorList>
            <person name="Duplessis S."/>
            <person name="Cuomo C.A."/>
            <person name="Lin Y.-C."/>
            <person name="Aerts A."/>
            <person name="Tisserant E."/>
            <person name="Veneault-Fourrey C."/>
            <person name="Joly D.L."/>
            <person name="Hacquard S."/>
            <person name="Amselem J."/>
            <person name="Cantarel B.L."/>
            <person name="Chiu R."/>
            <person name="Coutinho P.M."/>
            <person name="Feau N."/>
            <person name="Field M."/>
            <person name="Frey P."/>
            <person name="Gelhaye E."/>
            <person name="Goldberg J."/>
            <person name="Grabherr M.G."/>
            <person name="Kodira C.D."/>
            <person name="Kohler A."/>
            <person name="Kuees U."/>
            <person name="Lindquist E.A."/>
            <person name="Lucas S.M."/>
            <person name="Mago R."/>
            <person name="Mauceli E."/>
            <person name="Morin E."/>
            <person name="Murat C."/>
            <person name="Pangilinan J.L."/>
            <person name="Park R."/>
            <person name="Pearson M."/>
            <person name="Quesneville H."/>
            <person name="Rouhier N."/>
            <person name="Sakthikumar S."/>
            <person name="Salamov A.A."/>
            <person name="Schmutz J."/>
            <person name="Selles B."/>
            <person name="Shapiro H."/>
            <person name="Tanguay P."/>
            <person name="Tuskan G.A."/>
            <person name="Henrissat B."/>
            <person name="Van de Peer Y."/>
            <person name="Rouze P."/>
            <person name="Ellis J.G."/>
            <person name="Dodds P.N."/>
            <person name="Schein J.E."/>
            <person name="Zhong S."/>
            <person name="Hamelin R.C."/>
            <person name="Grigoriev I.V."/>
            <person name="Szabo L.J."/>
            <person name="Martin F."/>
        </authorList>
    </citation>
    <scope>NUCLEOTIDE SEQUENCE [LARGE SCALE GENOMIC DNA]</scope>
    <source>
        <strain evidence="3">CRL 75-36-700-3 / race SCCL</strain>
    </source>
</reference>
<evidence type="ECO:0000313" key="3">
    <source>
        <dbReference type="Proteomes" id="UP000008783"/>
    </source>
</evidence>
<feature type="compositionally biased region" description="Polar residues" evidence="1">
    <location>
        <begin position="1"/>
        <end position="11"/>
    </location>
</feature>
<keyword evidence="3" id="KW-1185">Reference proteome</keyword>
<proteinExistence type="predicted"/>
<dbReference type="Proteomes" id="UP000008783">
    <property type="component" value="Unassembled WGS sequence"/>
</dbReference>
<protein>
    <submittedName>
        <fullName evidence="2">Uncharacterized protein</fullName>
    </submittedName>
</protein>
<dbReference type="AlphaFoldDB" id="E3KLR3"/>
<name>E3KLR3_PUCGT</name>
<reference key="1">
    <citation type="submission" date="2007-01" db="EMBL/GenBank/DDBJ databases">
        <title>The Genome Sequence of Puccinia graminis f. sp. tritici Strain CRL 75-36-700-3.</title>
        <authorList>
            <consortium name="The Broad Institute Genome Sequencing Platform"/>
            <person name="Birren B."/>
            <person name="Lander E."/>
            <person name="Galagan J."/>
            <person name="Nusbaum C."/>
            <person name="Devon K."/>
            <person name="Cuomo C."/>
            <person name="Jaffe D."/>
            <person name="Butler J."/>
            <person name="Alvarez P."/>
            <person name="Gnerre S."/>
            <person name="Grabherr M."/>
            <person name="Mauceli E."/>
            <person name="Brockman W."/>
            <person name="Young S."/>
            <person name="LaButti K."/>
            <person name="Sykes S."/>
            <person name="DeCaprio D."/>
            <person name="Crawford M."/>
            <person name="Koehrsen M."/>
            <person name="Engels R."/>
            <person name="Montgomery P."/>
            <person name="Pearson M."/>
            <person name="Howarth C."/>
            <person name="Larson L."/>
            <person name="White J."/>
            <person name="Zeng Q."/>
            <person name="Kodira C."/>
            <person name="Yandava C."/>
            <person name="Alvarado L."/>
            <person name="O'Leary S."/>
            <person name="Szabo L."/>
            <person name="Dean R."/>
            <person name="Schein J."/>
        </authorList>
    </citation>
    <scope>NUCLEOTIDE SEQUENCE</scope>
    <source>
        <strain>CRL 75-36-700-3</strain>
    </source>
</reference>
<accession>E3KLR3</accession>
<feature type="region of interest" description="Disordered" evidence="1">
    <location>
        <begin position="1"/>
        <end position="22"/>
    </location>
</feature>
<dbReference type="HOGENOM" id="CLU_070136_0_0_1"/>
<dbReference type="GeneID" id="10527251"/>
<dbReference type="OMA" id="EWRVIRI"/>
<dbReference type="EMBL" id="DS178294">
    <property type="protein sequence ID" value="EFP85262.1"/>
    <property type="molecule type" value="Genomic_DNA"/>
</dbReference>
<dbReference type="VEuPathDB" id="FungiDB:PGTG_11431"/>
<organism evidence="2 3">
    <name type="scientific">Puccinia graminis f. sp. tritici (strain CRL 75-36-700-3 / race SCCL)</name>
    <name type="common">Black stem rust fungus</name>
    <dbReference type="NCBI Taxonomy" id="418459"/>
    <lineage>
        <taxon>Eukaryota</taxon>
        <taxon>Fungi</taxon>
        <taxon>Dikarya</taxon>
        <taxon>Basidiomycota</taxon>
        <taxon>Pucciniomycotina</taxon>
        <taxon>Pucciniomycetes</taxon>
        <taxon>Pucciniales</taxon>
        <taxon>Pucciniaceae</taxon>
        <taxon>Puccinia</taxon>
    </lineage>
</organism>